<feature type="signal peptide" evidence="2">
    <location>
        <begin position="1"/>
        <end position="16"/>
    </location>
</feature>
<dbReference type="AlphaFoldDB" id="A0A016WJW2"/>
<dbReference type="Proteomes" id="UP000024635">
    <property type="component" value="Unassembled WGS sequence"/>
</dbReference>
<evidence type="ECO:0000256" key="1">
    <source>
        <dbReference type="SAM" id="MobiDB-lite"/>
    </source>
</evidence>
<feature type="region of interest" description="Disordered" evidence="1">
    <location>
        <begin position="128"/>
        <end position="180"/>
    </location>
</feature>
<name>A0A016WJW2_9BILA</name>
<dbReference type="EMBL" id="JARK01000235">
    <property type="protein sequence ID" value="EYC39940.1"/>
    <property type="molecule type" value="Genomic_DNA"/>
</dbReference>
<gene>
    <name evidence="3" type="primary">Acey_s0635.g914</name>
    <name evidence="3" type="ORF">Y032_0635g914</name>
</gene>
<feature type="compositionally biased region" description="Basic residues" evidence="1">
    <location>
        <begin position="147"/>
        <end position="159"/>
    </location>
</feature>
<organism evidence="3 4">
    <name type="scientific">Ancylostoma ceylanicum</name>
    <dbReference type="NCBI Taxonomy" id="53326"/>
    <lineage>
        <taxon>Eukaryota</taxon>
        <taxon>Metazoa</taxon>
        <taxon>Ecdysozoa</taxon>
        <taxon>Nematoda</taxon>
        <taxon>Chromadorea</taxon>
        <taxon>Rhabditida</taxon>
        <taxon>Rhabditina</taxon>
        <taxon>Rhabditomorpha</taxon>
        <taxon>Strongyloidea</taxon>
        <taxon>Ancylostomatidae</taxon>
        <taxon>Ancylostomatinae</taxon>
        <taxon>Ancylostoma</taxon>
    </lineage>
</organism>
<keyword evidence="4" id="KW-1185">Reference proteome</keyword>
<reference evidence="4" key="1">
    <citation type="journal article" date="2015" name="Nat. Genet.">
        <title>The genome and transcriptome of the zoonotic hookworm Ancylostoma ceylanicum identify infection-specific gene families.</title>
        <authorList>
            <person name="Schwarz E.M."/>
            <person name="Hu Y."/>
            <person name="Antoshechkin I."/>
            <person name="Miller M.M."/>
            <person name="Sternberg P.W."/>
            <person name="Aroian R.V."/>
        </authorList>
    </citation>
    <scope>NUCLEOTIDE SEQUENCE</scope>
    <source>
        <strain evidence="4">HY135</strain>
    </source>
</reference>
<accession>A0A016WJW2</accession>
<sequence length="180" mass="20057">MLALVVCCGVALEAEADNQIQHAEPLVSLPKSAARGPARCFRPFGVYCITEPPTTFSGGAVKVAATVIQPADHTLSRLREMIHENSTTEDDESKTVDSCSVRSETSHHKYNRGRDISFSSEDCDDVFEQSPDHYPATHSRPKDPRVQHRLKMRRSKTILKHATPDPAFTPSVRRRAQKSF</sequence>
<evidence type="ECO:0000256" key="2">
    <source>
        <dbReference type="SAM" id="SignalP"/>
    </source>
</evidence>
<dbReference type="OrthoDB" id="5854281at2759"/>
<comment type="caution">
    <text evidence="3">The sequence shown here is derived from an EMBL/GenBank/DDBJ whole genome shotgun (WGS) entry which is preliminary data.</text>
</comment>
<feature type="region of interest" description="Disordered" evidence="1">
    <location>
        <begin position="83"/>
        <end position="115"/>
    </location>
</feature>
<protein>
    <submittedName>
        <fullName evidence="3">Uncharacterized protein</fullName>
    </submittedName>
</protein>
<evidence type="ECO:0000313" key="3">
    <source>
        <dbReference type="EMBL" id="EYC39940.1"/>
    </source>
</evidence>
<proteinExistence type="predicted"/>
<evidence type="ECO:0000313" key="4">
    <source>
        <dbReference type="Proteomes" id="UP000024635"/>
    </source>
</evidence>
<keyword evidence="2" id="KW-0732">Signal</keyword>
<feature type="chain" id="PRO_5001491428" evidence="2">
    <location>
        <begin position="17"/>
        <end position="180"/>
    </location>
</feature>
<feature type="compositionally biased region" description="Basic and acidic residues" evidence="1">
    <location>
        <begin position="104"/>
        <end position="115"/>
    </location>
</feature>